<accession>A0A506U1P9</accession>
<dbReference type="InterPro" id="IPR010699">
    <property type="entry name" value="DUF1275"/>
</dbReference>
<keyword evidence="1" id="KW-0812">Transmembrane</keyword>
<feature type="transmembrane region" description="Helical" evidence="1">
    <location>
        <begin position="87"/>
        <end position="107"/>
    </location>
</feature>
<keyword evidence="3" id="KW-1185">Reference proteome</keyword>
<protein>
    <submittedName>
        <fullName evidence="2">DUF1275 domain-containing protein</fullName>
    </submittedName>
</protein>
<proteinExistence type="predicted"/>
<feature type="transmembrane region" description="Helical" evidence="1">
    <location>
        <begin position="21"/>
        <end position="44"/>
    </location>
</feature>
<dbReference type="AlphaFoldDB" id="A0A506U1P9"/>
<sequence>MSRSSIASVLSFNGGYVDTMGFVALNGLFTAHVTGNFVTLGATLANGTGGVLDKLLALPVFCVTVLAARAFGGWLSLRKYQAIPVFLWCKFGLFMIAAILAVTLPLHDRAGDASVPLGMVLVVAMAIQNALHRTHLSDQPPTTLLTGTTTQIMLDFSDVLFGDRTKGRSAYPHVLPLIRALVLFGAGCAVAALAFRVSHRFCFFIPPLTIAAALMLSRREKRPVAQKALPAAEADDLVDEALRESFPASDPPASGHFE</sequence>
<gene>
    <name evidence="2" type="ORF">FJU08_21190</name>
</gene>
<dbReference type="PANTHER" id="PTHR37314">
    <property type="entry name" value="SLR0142 PROTEIN"/>
    <property type="match status" value="1"/>
</dbReference>
<organism evidence="2 3">
    <name type="scientific">Martelella alba</name>
    <dbReference type="NCBI Taxonomy" id="2590451"/>
    <lineage>
        <taxon>Bacteria</taxon>
        <taxon>Pseudomonadati</taxon>
        <taxon>Pseudomonadota</taxon>
        <taxon>Alphaproteobacteria</taxon>
        <taxon>Hyphomicrobiales</taxon>
        <taxon>Aurantimonadaceae</taxon>
        <taxon>Martelella</taxon>
    </lineage>
</organism>
<evidence type="ECO:0000256" key="1">
    <source>
        <dbReference type="SAM" id="Phobius"/>
    </source>
</evidence>
<dbReference type="OrthoDB" id="7676651at2"/>
<reference evidence="2 3" key="1">
    <citation type="submission" date="2019-06" db="EMBL/GenBank/DDBJ databases">
        <authorList>
            <person name="Li M."/>
        </authorList>
    </citation>
    <scope>NUCLEOTIDE SEQUENCE [LARGE SCALE GENOMIC DNA]</scope>
    <source>
        <strain evidence="2 3">BGMRC2036</strain>
    </source>
</reference>
<dbReference type="Pfam" id="PF06912">
    <property type="entry name" value="DUF1275"/>
    <property type="match status" value="1"/>
</dbReference>
<feature type="transmembrane region" description="Helical" evidence="1">
    <location>
        <begin position="56"/>
        <end position="75"/>
    </location>
</feature>
<keyword evidence="1" id="KW-1133">Transmembrane helix</keyword>
<dbReference type="Proteomes" id="UP000318801">
    <property type="component" value="Unassembled WGS sequence"/>
</dbReference>
<comment type="caution">
    <text evidence="2">The sequence shown here is derived from an EMBL/GenBank/DDBJ whole genome shotgun (WGS) entry which is preliminary data.</text>
</comment>
<keyword evidence="1" id="KW-0472">Membrane</keyword>
<name>A0A506U1P9_9HYPH</name>
<dbReference type="EMBL" id="VHLG01000021">
    <property type="protein sequence ID" value="TPW26954.1"/>
    <property type="molecule type" value="Genomic_DNA"/>
</dbReference>
<evidence type="ECO:0000313" key="3">
    <source>
        <dbReference type="Proteomes" id="UP000318801"/>
    </source>
</evidence>
<dbReference type="PANTHER" id="PTHR37314:SF5">
    <property type="entry name" value="SLR0142 PROTEIN"/>
    <property type="match status" value="1"/>
</dbReference>
<dbReference type="RefSeq" id="WP_141151055.1">
    <property type="nucleotide sequence ID" value="NZ_VHLG01000021.1"/>
</dbReference>
<feature type="transmembrane region" description="Helical" evidence="1">
    <location>
        <begin position="174"/>
        <end position="195"/>
    </location>
</feature>
<evidence type="ECO:0000313" key="2">
    <source>
        <dbReference type="EMBL" id="TPW26954.1"/>
    </source>
</evidence>